<dbReference type="CDD" id="cd11586">
    <property type="entry name" value="VbhA_like"/>
    <property type="match status" value="1"/>
</dbReference>
<dbReference type="InterPro" id="IPR033788">
    <property type="entry name" value="VbhA-like"/>
</dbReference>
<evidence type="ECO:0000313" key="3">
    <source>
        <dbReference type="Proteomes" id="UP000095746"/>
    </source>
</evidence>
<protein>
    <recommendedName>
        <fullName evidence="1">Antitoxin VbhA domain-containing protein</fullName>
    </recommendedName>
</protein>
<dbReference type="Pfam" id="PF18495">
    <property type="entry name" value="VbhA"/>
    <property type="match status" value="1"/>
</dbReference>
<dbReference type="Proteomes" id="UP000095746">
    <property type="component" value="Unassembled WGS sequence"/>
</dbReference>
<dbReference type="InterPro" id="IPR041535">
    <property type="entry name" value="VbhA"/>
</dbReference>
<evidence type="ECO:0000259" key="1">
    <source>
        <dbReference type="Pfam" id="PF18495"/>
    </source>
</evidence>
<accession>A0A173XRU4</accession>
<name>A0A173XRU4_FLAPL</name>
<feature type="domain" description="Antitoxin VbhA" evidence="1">
    <location>
        <begin position="26"/>
        <end position="67"/>
    </location>
</feature>
<gene>
    <name evidence="2" type="ORF">ERS852411_00069</name>
</gene>
<reference evidence="2 3" key="1">
    <citation type="submission" date="2015-09" db="EMBL/GenBank/DDBJ databases">
        <authorList>
            <consortium name="Pathogen Informatics"/>
        </authorList>
    </citation>
    <scope>NUCLEOTIDE SEQUENCE [LARGE SCALE GENOMIC DNA]</scope>
    <source>
        <strain evidence="2 3">2789STDY5608854</strain>
    </source>
</reference>
<dbReference type="Gene3D" id="1.10.8.1050">
    <property type="entry name" value="Antitoxin VbhA-like"/>
    <property type="match status" value="1"/>
</dbReference>
<sequence>MDAPPFCENKSLYRVICLEHIKKEQAIREAVFSAQMEGLRVTAETERRIRKILDGELTVEERVQQLKSNARKRTC</sequence>
<dbReference type="InterPro" id="IPR043038">
    <property type="entry name" value="VbhA_sf"/>
</dbReference>
<organism evidence="2 3">
    <name type="scientific">Flavonifractor plautii</name>
    <name type="common">Fusobacterium plautii</name>
    <dbReference type="NCBI Taxonomy" id="292800"/>
    <lineage>
        <taxon>Bacteria</taxon>
        <taxon>Bacillati</taxon>
        <taxon>Bacillota</taxon>
        <taxon>Clostridia</taxon>
        <taxon>Eubacteriales</taxon>
        <taxon>Oscillospiraceae</taxon>
        <taxon>Flavonifractor</taxon>
    </lineage>
</organism>
<evidence type="ECO:0000313" key="2">
    <source>
        <dbReference type="EMBL" id="CUN54611.1"/>
    </source>
</evidence>
<dbReference type="AlphaFoldDB" id="A0A173XRU4"/>
<dbReference type="EMBL" id="CYZT01000002">
    <property type="protein sequence ID" value="CUN54611.1"/>
    <property type="molecule type" value="Genomic_DNA"/>
</dbReference>
<proteinExistence type="predicted"/>